<dbReference type="Proteomes" id="UP000652761">
    <property type="component" value="Unassembled WGS sequence"/>
</dbReference>
<dbReference type="GO" id="GO:0016567">
    <property type="term" value="P:protein ubiquitination"/>
    <property type="evidence" value="ECO:0007669"/>
    <property type="project" value="TreeGrafter"/>
</dbReference>
<evidence type="ECO:0000313" key="4">
    <source>
        <dbReference type="Proteomes" id="UP000652761"/>
    </source>
</evidence>
<dbReference type="GO" id="GO:0004842">
    <property type="term" value="F:ubiquitin-protein transferase activity"/>
    <property type="evidence" value="ECO:0007669"/>
    <property type="project" value="TreeGrafter"/>
</dbReference>
<dbReference type="AlphaFoldDB" id="A0A843VRJ2"/>
<dbReference type="EMBL" id="NMUH01002726">
    <property type="protein sequence ID" value="MQM01743.1"/>
    <property type="molecule type" value="Genomic_DNA"/>
</dbReference>
<proteinExistence type="predicted"/>
<dbReference type="PANTHER" id="PTHR45751:SF29">
    <property type="entry name" value="E3 UBIQUITIN-PROTEIN LIGASE RGLG2"/>
    <property type="match status" value="1"/>
</dbReference>
<dbReference type="GO" id="GO:0005634">
    <property type="term" value="C:nucleus"/>
    <property type="evidence" value="ECO:0007669"/>
    <property type="project" value="TreeGrafter"/>
</dbReference>
<protein>
    <recommendedName>
        <fullName evidence="2">Copine C-terminal domain-containing protein</fullName>
    </recommendedName>
</protein>
<dbReference type="OrthoDB" id="5855668at2759"/>
<evidence type="ECO:0000259" key="2">
    <source>
        <dbReference type="Pfam" id="PF07002"/>
    </source>
</evidence>
<feature type="region of interest" description="Disordered" evidence="1">
    <location>
        <begin position="1"/>
        <end position="72"/>
    </location>
</feature>
<name>A0A843VRJ2_COLES</name>
<keyword evidence="4" id="KW-1185">Reference proteome</keyword>
<accession>A0A843VRJ2</accession>
<feature type="domain" description="Copine C-terminal" evidence="2">
    <location>
        <begin position="188"/>
        <end position="330"/>
    </location>
</feature>
<reference evidence="3" key="1">
    <citation type="submission" date="2017-07" db="EMBL/GenBank/DDBJ databases">
        <title>Taro Niue Genome Assembly and Annotation.</title>
        <authorList>
            <person name="Atibalentja N."/>
            <person name="Keating K."/>
            <person name="Fields C.J."/>
        </authorList>
    </citation>
    <scope>NUCLEOTIDE SEQUENCE</scope>
    <source>
        <strain evidence="3">Niue_2</strain>
        <tissue evidence="3">Leaf</tissue>
    </source>
</reference>
<organism evidence="3 4">
    <name type="scientific">Colocasia esculenta</name>
    <name type="common">Wild taro</name>
    <name type="synonym">Arum esculentum</name>
    <dbReference type="NCBI Taxonomy" id="4460"/>
    <lineage>
        <taxon>Eukaryota</taxon>
        <taxon>Viridiplantae</taxon>
        <taxon>Streptophyta</taxon>
        <taxon>Embryophyta</taxon>
        <taxon>Tracheophyta</taxon>
        <taxon>Spermatophyta</taxon>
        <taxon>Magnoliopsida</taxon>
        <taxon>Liliopsida</taxon>
        <taxon>Araceae</taxon>
        <taxon>Aroideae</taxon>
        <taxon>Colocasieae</taxon>
        <taxon>Colocasia</taxon>
    </lineage>
</organism>
<dbReference type="InterPro" id="IPR052079">
    <property type="entry name" value="E3_ligase/Copine_domain"/>
</dbReference>
<evidence type="ECO:0000256" key="1">
    <source>
        <dbReference type="SAM" id="MobiDB-lite"/>
    </source>
</evidence>
<comment type="caution">
    <text evidence="3">The sequence shown here is derived from an EMBL/GenBank/DDBJ whole genome shotgun (WGS) entry which is preliminary data.</text>
</comment>
<dbReference type="InterPro" id="IPR010734">
    <property type="entry name" value="Copine_C"/>
</dbReference>
<feature type="compositionally biased region" description="Basic and acidic residues" evidence="1">
    <location>
        <begin position="1"/>
        <end position="12"/>
    </location>
</feature>
<sequence length="678" mass="74186">MGGKSSREDSFRRPARYSSSSSHHGAGGGGNAADQAPWEAASPVYSSREHPQPVYNSYAPRDEDYASPRLDGYPAPYSSSAASYSAPQPNPRRRLERRYSRIADDYHSLEENELLKFSDSSDGDHVKVVPFALEMFFDVVESAMVFLGIIKVTEALARAGLESSNLIVGIDFTKSNDWTGKISFNRQSLHHIGDIQNPYEQAISIIGRTLSAFDEDNLIPCFGFGDASTHDQDVFSFYADERPCNGFEEVLSRYREIVPQLRLAGPTSFAPIVEMAMTIVEQSGGQYHVLLIIADGQCNGPQVTRSVDTLAGQLSSQEQRTVDSIVRASHPSGRSPDRVPLPPPVGGYGVASVSSKTSRSTSFQQRIPAYREYNSPPHAAPPASNASWDNNVCPICLTNPKDMAFGCGHQVGFSMTLNEDEIDRAVEPDHLFVKTNRCREGNWEHYRSMLLFAISRNNEMALISSRRINPRVPLVVEVVGLFLPPLDGKDEEIDDGVAVAAPYWAPPIAPAPSSSGSDIRLHCRGRYIACQISSDSDSEAGCLDEHEMGSDYLKMGMGLGLQFGVEKANEVEGGGSAVVNLEEEEGSEWDGDGFFVGRRGMVLESGDGYGESSGLWDGKGTRMVGFGLESDFDEEEVDEREILSMAMDADGARYPPLRSPSPPSRERRACPSTRRCCP</sequence>
<dbReference type="PANTHER" id="PTHR45751">
    <property type="entry name" value="COPINE FAMILY PROTEIN 1"/>
    <property type="match status" value="1"/>
</dbReference>
<evidence type="ECO:0000313" key="3">
    <source>
        <dbReference type="EMBL" id="MQM01743.1"/>
    </source>
</evidence>
<gene>
    <name evidence="3" type="ORF">Taro_034503</name>
</gene>
<feature type="region of interest" description="Disordered" evidence="1">
    <location>
        <begin position="648"/>
        <end position="678"/>
    </location>
</feature>
<dbReference type="Pfam" id="PF07002">
    <property type="entry name" value="Copine"/>
    <property type="match status" value="1"/>
</dbReference>